<dbReference type="EMBL" id="JAQJZL010000002">
    <property type="protein sequence ID" value="KAJ6051434.1"/>
    <property type="molecule type" value="Genomic_DNA"/>
</dbReference>
<evidence type="ECO:0000313" key="2">
    <source>
        <dbReference type="Proteomes" id="UP001219568"/>
    </source>
</evidence>
<organism evidence="1 2">
    <name type="scientific">Penicillium canescens</name>
    <dbReference type="NCBI Taxonomy" id="5083"/>
    <lineage>
        <taxon>Eukaryota</taxon>
        <taxon>Fungi</taxon>
        <taxon>Dikarya</taxon>
        <taxon>Ascomycota</taxon>
        <taxon>Pezizomycotina</taxon>
        <taxon>Eurotiomycetes</taxon>
        <taxon>Eurotiomycetidae</taxon>
        <taxon>Eurotiales</taxon>
        <taxon>Aspergillaceae</taxon>
        <taxon>Penicillium</taxon>
    </lineage>
</organism>
<dbReference type="AlphaFoldDB" id="A0AAD6NC58"/>
<keyword evidence="2" id="KW-1185">Reference proteome</keyword>
<accession>A0AAD6NC58</accession>
<evidence type="ECO:0000313" key="1">
    <source>
        <dbReference type="EMBL" id="KAJ6051434.1"/>
    </source>
</evidence>
<reference evidence="1" key="2">
    <citation type="submission" date="2023-01" db="EMBL/GenBank/DDBJ databases">
        <authorList>
            <person name="Petersen C."/>
        </authorList>
    </citation>
    <scope>NUCLEOTIDE SEQUENCE</scope>
    <source>
        <strain evidence="1">IBT 15450</strain>
    </source>
</reference>
<proteinExistence type="predicted"/>
<reference evidence="1" key="1">
    <citation type="journal article" date="2023" name="IMA Fungus">
        <title>Comparative genomic study of the Penicillium genus elucidates a diverse pangenome and 15 lateral gene transfer events.</title>
        <authorList>
            <person name="Petersen C."/>
            <person name="Sorensen T."/>
            <person name="Nielsen M.R."/>
            <person name="Sondergaard T.E."/>
            <person name="Sorensen J.L."/>
            <person name="Fitzpatrick D.A."/>
            <person name="Frisvad J.C."/>
            <person name="Nielsen K.L."/>
        </authorList>
    </citation>
    <scope>NUCLEOTIDE SEQUENCE</scope>
    <source>
        <strain evidence="1">IBT 15450</strain>
    </source>
</reference>
<gene>
    <name evidence="1" type="ORF">N7460_001968</name>
</gene>
<dbReference type="Proteomes" id="UP001219568">
    <property type="component" value="Unassembled WGS sequence"/>
</dbReference>
<protein>
    <submittedName>
        <fullName evidence="1">Uncharacterized protein</fullName>
    </submittedName>
</protein>
<comment type="caution">
    <text evidence="1">The sequence shown here is derived from an EMBL/GenBank/DDBJ whole genome shotgun (WGS) entry which is preliminary data.</text>
</comment>
<name>A0AAD6NC58_PENCN</name>
<sequence>MLVNRKLGHVVNPADRLSKLETNHPSLTIGHCLRKEQPSVFQKEEEDPAEEGGAWLPSSVSMASVFGYGRMSADLYLALSTRNLPWLDRAVLWA</sequence>